<dbReference type="InterPro" id="IPR029058">
    <property type="entry name" value="AB_hydrolase_fold"/>
</dbReference>
<dbReference type="Gene3D" id="3.40.50.1820">
    <property type="entry name" value="alpha/beta hydrolase"/>
    <property type="match status" value="1"/>
</dbReference>
<evidence type="ECO:0000313" key="2">
    <source>
        <dbReference type="EMBL" id="CAG8360087.1"/>
    </source>
</evidence>
<reference evidence="2" key="1">
    <citation type="submission" date="2021-07" db="EMBL/GenBank/DDBJ databases">
        <authorList>
            <person name="Branca A.L. A."/>
        </authorList>
    </citation>
    <scope>NUCLEOTIDE SEQUENCE</scope>
</reference>
<dbReference type="AlphaFoldDB" id="A0A9W4IZH4"/>
<dbReference type="Pfam" id="PF12697">
    <property type="entry name" value="Abhydrolase_6"/>
    <property type="match status" value="1"/>
</dbReference>
<dbReference type="InterPro" id="IPR000073">
    <property type="entry name" value="AB_hydrolase_1"/>
</dbReference>
<evidence type="ECO:0000259" key="1">
    <source>
        <dbReference type="Pfam" id="PF12697"/>
    </source>
</evidence>
<gene>
    <name evidence="2" type="ORF">PSALAMII_LOCUS3793</name>
</gene>
<dbReference type="GO" id="GO:0072330">
    <property type="term" value="P:monocarboxylic acid biosynthetic process"/>
    <property type="evidence" value="ECO:0007669"/>
    <property type="project" value="UniProtKB-ARBA"/>
</dbReference>
<organism evidence="2 3">
    <name type="scientific">Penicillium salamii</name>
    <dbReference type="NCBI Taxonomy" id="1612424"/>
    <lineage>
        <taxon>Eukaryota</taxon>
        <taxon>Fungi</taxon>
        <taxon>Dikarya</taxon>
        <taxon>Ascomycota</taxon>
        <taxon>Pezizomycotina</taxon>
        <taxon>Eurotiomycetes</taxon>
        <taxon>Eurotiomycetidae</taxon>
        <taxon>Eurotiales</taxon>
        <taxon>Aspergillaceae</taxon>
        <taxon>Penicillium</taxon>
    </lineage>
</organism>
<evidence type="ECO:0000313" key="3">
    <source>
        <dbReference type="Proteomes" id="UP001152646"/>
    </source>
</evidence>
<comment type="caution">
    <text evidence="2">The sequence shown here is derived from an EMBL/GenBank/DDBJ whole genome shotgun (WGS) entry which is preliminary data.</text>
</comment>
<sequence>MSNTTFPFTVTEHIIDGQYIREYPRATVSQSACLKLAVKKYVPVDSNSQGVTIIAAPGGGFPKVGDILIQVHIVGLLTNSQELYEPLWEDLLVQCRKRGIQVGSIWTADASNLGASGVVNEELLGNDQSWLDHSRDLLYMVNQFRDEMPQPIIGVGHSMGAGQITLLSVMHPRLFTSLVLIEPVITPNTFVGYGPLLSKMSLKRRDIWPSKSVALKAARRSHKTWDDRVFERWAQHGYRSLPTALYPDSNSGTGIDDPVTLTSTKHQEVMQYIRPNFDGHKPIGQEDSTTPAYDPLFQPDLIGTPLRTSPFYRSEPVLAWKMIDHVRPSVLYIYGESSPISKPEICAELLQRTGAGIGGSGGSIRGQVEEKYIKGSGHQVPLEKVAETASAMRTWIASAVQRWRKDEVRIAKDWADLPRKDQLSVSAEWTPQLEIACKVYEHKSKL</sequence>
<dbReference type="OrthoDB" id="94039at2759"/>
<accession>A0A9W4IZH4</accession>
<dbReference type="GO" id="GO:0017000">
    <property type="term" value="P:antibiotic biosynthetic process"/>
    <property type="evidence" value="ECO:0007669"/>
    <property type="project" value="UniProtKB-ARBA"/>
</dbReference>
<dbReference type="SUPFAM" id="SSF53474">
    <property type="entry name" value="alpha/beta-Hydrolases"/>
    <property type="match status" value="1"/>
</dbReference>
<dbReference type="EMBL" id="CAJVPA010000133">
    <property type="protein sequence ID" value="CAG8360087.1"/>
    <property type="molecule type" value="Genomic_DNA"/>
</dbReference>
<name>A0A9W4IZH4_9EURO</name>
<protein>
    <recommendedName>
        <fullName evidence="1">AB hydrolase-1 domain-containing protein</fullName>
    </recommendedName>
</protein>
<feature type="domain" description="AB hydrolase-1" evidence="1">
    <location>
        <begin position="124"/>
        <end position="389"/>
    </location>
</feature>
<proteinExistence type="predicted"/>
<dbReference type="Proteomes" id="UP001152646">
    <property type="component" value="Unassembled WGS sequence"/>
</dbReference>